<name>A0ABS2HCX4_9VIBR</name>
<dbReference type="Pfam" id="PF13460">
    <property type="entry name" value="NAD_binding_10"/>
    <property type="match status" value="1"/>
</dbReference>
<evidence type="ECO:0000259" key="1">
    <source>
        <dbReference type="Pfam" id="PF13460"/>
    </source>
</evidence>
<comment type="caution">
    <text evidence="2">The sequence shown here is derived from an EMBL/GenBank/DDBJ whole genome shotgun (WGS) entry which is preliminary data.</text>
</comment>
<dbReference type="PANTHER" id="PTHR15020">
    <property type="entry name" value="FLAVIN REDUCTASE-RELATED"/>
    <property type="match status" value="1"/>
</dbReference>
<dbReference type="Gene3D" id="3.40.50.720">
    <property type="entry name" value="NAD(P)-binding Rossmann-like Domain"/>
    <property type="match status" value="1"/>
</dbReference>
<sequence length="237" mass="26198">MNVLVLGATGATGQLATQLLLEEHHHVMAIVRPTSELDSEVANHNNLSVVRDNIDAMSDEMLCHYLSKCDAVVSCLGHNLSCKGLFGHPRNLVSDTVAKVKRCAELLERETPLKFVLMSSSGVANRNIDAPMSFASRCVIGTLRALLPPHADNERATAQLQQQQTQALEWVSVRPDALVNCSTISPFEVHDSPQRDPIFNSGDTSRINVAKFMVDLLMSPSLWRQWRAQTPVIYNRS</sequence>
<evidence type="ECO:0000313" key="3">
    <source>
        <dbReference type="Proteomes" id="UP000809621"/>
    </source>
</evidence>
<dbReference type="SUPFAM" id="SSF51735">
    <property type="entry name" value="NAD(P)-binding Rossmann-fold domains"/>
    <property type="match status" value="1"/>
</dbReference>
<evidence type="ECO:0000313" key="2">
    <source>
        <dbReference type="EMBL" id="MBM7035450.1"/>
    </source>
</evidence>
<accession>A0ABS2HCX4</accession>
<dbReference type="Proteomes" id="UP000809621">
    <property type="component" value="Unassembled WGS sequence"/>
</dbReference>
<proteinExistence type="predicted"/>
<dbReference type="RefSeq" id="WP_205157049.1">
    <property type="nucleotide sequence ID" value="NZ_JAFEUM010000001.1"/>
</dbReference>
<gene>
    <name evidence="2" type="ORF">JQC93_03440</name>
</gene>
<organism evidence="2 3">
    <name type="scientific">Vibrio ulleungensis</name>
    <dbReference type="NCBI Taxonomy" id="2807619"/>
    <lineage>
        <taxon>Bacteria</taxon>
        <taxon>Pseudomonadati</taxon>
        <taxon>Pseudomonadota</taxon>
        <taxon>Gammaproteobacteria</taxon>
        <taxon>Vibrionales</taxon>
        <taxon>Vibrionaceae</taxon>
        <taxon>Vibrio</taxon>
    </lineage>
</organism>
<dbReference type="EMBL" id="JAFEUM010000001">
    <property type="protein sequence ID" value="MBM7035450.1"/>
    <property type="molecule type" value="Genomic_DNA"/>
</dbReference>
<feature type="domain" description="NAD(P)-binding" evidence="1">
    <location>
        <begin position="7"/>
        <end position="220"/>
    </location>
</feature>
<protein>
    <submittedName>
        <fullName evidence="2">SDR family oxidoreductase</fullName>
    </submittedName>
</protein>
<keyword evidence="3" id="KW-1185">Reference proteome</keyword>
<dbReference type="InterPro" id="IPR036291">
    <property type="entry name" value="NAD(P)-bd_dom_sf"/>
</dbReference>
<dbReference type="PANTHER" id="PTHR15020:SF11">
    <property type="entry name" value="OS06G0360300 PROTEIN"/>
    <property type="match status" value="1"/>
</dbReference>
<reference evidence="2 3" key="1">
    <citation type="submission" date="2021-02" db="EMBL/GenBank/DDBJ databases">
        <authorList>
            <person name="Park J.-S."/>
        </authorList>
    </citation>
    <scope>NUCLEOTIDE SEQUENCE [LARGE SCALE GENOMIC DNA]</scope>
    <source>
        <strain evidence="2 3">188UL20-2</strain>
    </source>
</reference>
<dbReference type="InterPro" id="IPR016040">
    <property type="entry name" value="NAD(P)-bd_dom"/>
</dbReference>